<reference evidence="6 7" key="1">
    <citation type="submission" date="2018-10" db="EMBL/GenBank/DDBJ databases">
        <title>Genome sequencing of Mucilaginibacter sp. HYN0043.</title>
        <authorList>
            <person name="Kim M."/>
            <person name="Yi H."/>
        </authorList>
    </citation>
    <scope>NUCLEOTIDE SEQUENCE [LARGE SCALE GENOMIC DNA]</scope>
    <source>
        <strain evidence="6 7">HYN0043</strain>
    </source>
</reference>
<dbReference type="Pfam" id="PF02911">
    <property type="entry name" value="Formyl_trans_C"/>
    <property type="match status" value="1"/>
</dbReference>
<evidence type="ECO:0000256" key="1">
    <source>
        <dbReference type="ARBA" id="ARBA00010699"/>
    </source>
</evidence>
<dbReference type="CDD" id="cd08704">
    <property type="entry name" value="Met_tRNA_FMT_C"/>
    <property type="match status" value="1"/>
</dbReference>
<keyword evidence="3" id="KW-0648">Protein biosynthesis</keyword>
<dbReference type="KEGG" id="muh:HYN43_012920"/>
<proteinExistence type="inferred from homology"/>
<feature type="domain" description="Formyl transferase N-terminal" evidence="4">
    <location>
        <begin position="59"/>
        <end position="160"/>
    </location>
</feature>
<protein>
    <submittedName>
        <fullName evidence="6">Methionyl-tRNA formyltransferase</fullName>
    </submittedName>
</protein>
<dbReference type="InterPro" id="IPR044135">
    <property type="entry name" value="Met-tRNA-FMT_C"/>
</dbReference>
<dbReference type="PANTHER" id="PTHR11138:SF5">
    <property type="entry name" value="METHIONYL-TRNA FORMYLTRANSFERASE, MITOCHONDRIAL"/>
    <property type="match status" value="1"/>
</dbReference>
<dbReference type="InterPro" id="IPR002376">
    <property type="entry name" value="Formyl_transf_N"/>
</dbReference>
<dbReference type="Proteomes" id="UP000270046">
    <property type="component" value="Chromosome"/>
</dbReference>
<dbReference type="InterPro" id="IPR036477">
    <property type="entry name" value="Formyl_transf_N_sf"/>
</dbReference>
<keyword evidence="7" id="KW-1185">Reference proteome</keyword>
<evidence type="ECO:0000313" key="7">
    <source>
        <dbReference type="Proteomes" id="UP000270046"/>
    </source>
</evidence>
<dbReference type="OrthoDB" id="1092294at2"/>
<dbReference type="SUPFAM" id="SSF53328">
    <property type="entry name" value="Formyltransferase"/>
    <property type="match status" value="1"/>
</dbReference>
<keyword evidence="2 6" id="KW-0808">Transferase</keyword>
<gene>
    <name evidence="6" type="ORF">HYN43_012920</name>
</gene>
<dbReference type="Gene3D" id="3.40.50.12230">
    <property type="match status" value="1"/>
</dbReference>
<evidence type="ECO:0000313" key="6">
    <source>
        <dbReference type="EMBL" id="AYL96137.1"/>
    </source>
</evidence>
<dbReference type="GO" id="GO:0004479">
    <property type="term" value="F:methionyl-tRNA formyltransferase activity"/>
    <property type="evidence" value="ECO:0007669"/>
    <property type="project" value="TreeGrafter"/>
</dbReference>
<evidence type="ECO:0000256" key="3">
    <source>
        <dbReference type="ARBA" id="ARBA00022917"/>
    </source>
</evidence>
<dbReference type="InterPro" id="IPR005793">
    <property type="entry name" value="Formyl_trans_C"/>
</dbReference>
<evidence type="ECO:0000259" key="4">
    <source>
        <dbReference type="Pfam" id="PF00551"/>
    </source>
</evidence>
<dbReference type="Pfam" id="PF00551">
    <property type="entry name" value="Formyl_trans_N"/>
    <property type="match status" value="1"/>
</dbReference>
<feature type="domain" description="Formyl transferase C-terminal" evidence="5">
    <location>
        <begin position="203"/>
        <end position="274"/>
    </location>
</feature>
<dbReference type="RefSeq" id="WP_119409741.1">
    <property type="nucleotide sequence ID" value="NZ_CP032869.1"/>
</dbReference>
<dbReference type="InterPro" id="IPR011034">
    <property type="entry name" value="Formyl_transferase-like_C_sf"/>
</dbReference>
<dbReference type="PANTHER" id="PTHR11138">
    <property type="entry name" value="METHIONYL-TRNA FORMYLTRANSFERASE"/>
    <property type="match status" value="1"/>
</dbReference>
<dbReference type="GO" id="GO:0005829">
    <property type="term" value="C:cytosol"/>
    <property type="evidence" value="ECO:0007669"/>
    <property type="project" value="TreeGrafter"/>
</dbReference>
<dbReference type="AlphaFoldDB" id="A0A494VLK4"/>
<evidence type="ECO:0000256" key="2">
    <source>
        <dbReference type="ARBA" id="ARBA00022679"/>
    </source>
</evidence>
<dbReference type="EMBL" id="CP032869">
    <property type="protein sequence ID" value="AYL96137.1"/>
    <property type="molecule type" value="Genomic_DNA"/>
</dbReference>
<accession>A0A494VLK4</accession>
<sequence length="308" mass="34917">MKIGIVSNSKICIPLLSYLSNYNKAGVMLYLGKSENPDLNINEIIGFCKARNISVYTEHDKEELYAWQQMLNPDILFFSGYSHKVSVARLEDVKYGVYNIHFGKLPVFRGPSPVFWQLKKGEPNLSLTIHRLSDKFDSGAVVWEHHIKNEEHCNYSYVNDVFSDLQVRGVLDVLEYISHNRPLNQVAQDETRAVYYNKPQLADIMINWEQMTAREIINLIKACTPWNRGASSLINGHELKILDAEQVPVARANTAPGTIDITNKTFNVTCVNGASLNVNFFNINNTSIPARHAGFYGLKTGQQFMSKL</sequence>
<dbReference type="SUPFAM" id="SSF50486">
    <property type="entry name" value="FMT C-terminal domain-like"/>
    <property type="match status" value="1"/>
</dbReference>
<comment type="similarity">
    <text evidence="1">Belongs to the Fmt family.</text>
</comment>
<evidence type="ECO:0000259" key="5">
    <source>
        <dbReference type="Pfam" id="PF02911"/>
    </source>
</evidence>
<name>A0A494VLK4_9SPHI</name>
<organism evidence="6 7">
    <name type="scientific">Mucilaginibacter celer</name>
    <dbReference type="NCBI Taxonomy" id="2305508"/>
    <lineage>
        <taxon>Bacteria</taxon>
        <taxon>Pseudomonadati</taxon>
        <taxon>Bacteroidota</taxon>
        <taxon>Sphingobacteriia</taxon>
        <taxon>Sphingobacteriales</taxon>
        <taxon>Sphingobacteriaceae</taxon>
        <taxon>Mucilaginibacter</taxon>
    </lineage>
</organism>